<protein>
    <submittedName>
        <fullName evidence="2">Uncharacterized protein</fullName>
    </submittedName>
</protein>
<evidence type="ECO:0000313" key="3">
    <source>
        <dbReference type="Proteomes" id="UP000076858"/>
    </source>
</evidence>
<dbReference type="InterPro" id="IPR022048">
    <property type="entry name" value="Envelope_fusion-like"/>
</dbReference>
<name>A0A162RQC6_9CRUS</name>
<dbReference type="EMBL" id="LRGB01000126">
    <property type="protein sequence ID" value="KZS20699.1"/>
    <property type="molecule type" value="Genomic_DNA"/>
</dbReference>
<dbReference type="GO" id="GO:0003723">
    <property type="term" value="F:RNA binding"/>
    <property type="evidence" value="ECO:0007669"/>
    <property type="project" value="TreeGrafter"/>
</dbReference>
<evidence type="ECO:0000313" key="2">
    <source>
        <dbReference type="EMBL" id="KZS20699.1"/>
    </source>
</evidence>
<dbReference type="AlphaFoldDB" id="A0A162RQC6"/>
<dbReference type="Proteomes" id="UP000076858">
    <property type="component" value="Unassembled WGS sequence"/>
</dbReference>
<keyword evidence="3" id="KW-1185">Reference proteome</keyword>
<comment type="caution">
    <text evidence="2">The sequence shown here is derived from an EMBL/GenBank/DDBJ whole genome shotgun (WGS) entry which is preliminary data.</text>
</comment>
<proteinExistence type="predicted"/>
<keyword evidence="1" id="KW-0472">Membrane</keyword>
<dbReference type="OrthoDB" id="7695795at2759"/>
<sequence>MIHIMDKQATVLNESLWESRANAQWIRELRGQFASLQSVTAQLLEWNTKLEELDLDHFEYFFQLDDTFEALNQILQCLHQLADSLNIGFSLLANGHLAPQIVSPARFNAVIKNVYRQFPRGWSISSDELWVAYRESTFTVAALEHHFRIFIQVPIFNHAQQYKLFQIINLPWATDNGTHSVSFSNLPNYLAVAADLEKFLELSKNDVRECSKTGRPLCKFHTGISKRNARKSCAIAAFMDDVPRIKTQYRKKFADWRGPEVVYTGANQWAFSATKPHDIVFSCPPNVGQPPLRTVSLPADPTSNSSRKHVIIEIPRENTSSIDIISELLQRNDRARLAAEMTGEQSHNLVTEVYKQMETSSARYPYELIIVDVVLSMGIIFLGYKFYLLSARLAAHEQHDVFSLPHEDRGREELEMQNL</sequence>
<dbReference type="Pfam" id="PF12259">
    <property type="entry name" value="Baculo_F"/>
    <property type="match status" value="1"/>
</dbReference>
<feature type="transmembrane region" description="Helical" evidence="1">
    <location>
        <begin position="364"/>
        <end position="384"/>
    </location>
</feature>
<dbReference type="PANTHER" id="PTHR22922:SF19">
    <property type="entry name" value="CAPRIN HOMOLOG"/>
    <property type="match status" value="1"/>
</dbReference>
<dbReference type="PANTHER" id="PTHR22922">
    <property type="entry name" value="GPI-ANCHORED PROTEIN P137"/>
    <property type="match status" value="1"/>
</dbReference>
<gene>
    <name evidence="2" type="ORF">APZ42_012533</name>
</gene>
<evidence type="ECO:0000256" key="1">
    <source>
        <dbReference type="SAM" id="Phobius"/>
    </source>
</evidence>
<accession>A0A162RQC6</accession>
<dbReference type="InterPro" id="IPR028816">
    <property type="entry name" value="Caprin"/>
</dbReference>
<keyword evidence="1" id="KW-1133">Transmembrane helix</keyword>
<organism evidence="2 3">
    <name type="scientific">Daphnia magna</name>
    <dbReference type="NCBI Taxonomy" id="35525"/>
    <lineage>
        <taxon>Eukaryota</taxon>
        <taxon>Metazoa</taxon>
        <taxon>Ecdysozoa</taxon>
        <taxon>Arthropoda</taxon>
        <taxon>Crustacea</taxon>
        <taxon>Branchiopoda</taxon>
        <taxon>Diplostraca</taxon>
        <taxon>Cladocera</taxon>
        <taxon>Anomopoda</taxon>
        <taxon>Daphniidae</taxon>
        <taxon>Daphnia</taxon>
    </lineage>
</organism>
<reference evidence="2 3" key="1">
    <citation type="submission" date="2016-03" db="EMBL/GenBank/DDBJ databases">
        <title>EvidentialGene: Evidence-directed Construction of Genes on Genomes.</title>
        <authorList>
            <person name="Gilbert D.G."/>
            <person name="Choi J.-H."/>
            <person name="Mockaitis K."/>
            <person name="Colbourne J."/>
            <person name="Pfrender M."/>
        </authorList>
    </citation>
    <scope>NUCLEOTIDE SEQUENCE [LARGE SCALE GENOMIC DNA]</scope>
    <source>
        <strain evidence="2 3">Xinb3</strain>
        <tissue evidence="2">Complete organism</tissue>
    </source>
</reference>
<dbReference type="GO" id="GO:0005737">
    <property type="term" value="C:cytoplasm"/>
    <property type="evidence" value="ECO:0007669"/>
    <property type="project" value="TreeGrafter"/>
</dbReference>
<keyword evidence="1" id="KW-0812">Transmembrane</keyword>